<evidence type="ECO:0000313" key="1">
    <source>
        <dbReference type="EMBL" id="KKM26157.1"/>
    </source>
</evidence>
<organism evidence="1">
    <name type="scientific">marine sediment metagenome</name>
    <dbReference type="NCBI Taxonomy" id="412755"/>
    <lineage>
        <taxon>unclassified sequences</taxon>
        <taxon>metagenomes</taxon>
        <taxon>ecological metagenomes</taxon>
    </lineage>
</organism>
<sequence length="60" mass="7080">MKKTLQKICEKAVIQGNHKERIIAYYVELVRAARKEFYEDNKPTLDAFLTECFQESLKEA</sequence>
<dbReference type="EMBL" id="LAZR01012567">
    <property type="protein sequence ID" value="KKM26157.1"/>
    <property type="molecule type" value="Genomic_DNA"/>
</dbReference>
<reference evidence="1" key="1">
    <citation type="journal article" date="2015" name="Nature">
        <title>Complex archaea that bridge the gap between prokaryotes and eukaryotes.</title>
        <authorList>
            <person name="Spang A."/>
            <person name="Saw J.H."/>
            <person name="Jorgensen S.L."/>
            <person name="Zaremba-Niedzwiedzka K."/>
            <person name="Martijn J."/>
            <person name="Lind A.E."/>
            <person name="van Eijk R."/>
            <person name="Schleper C."/>
            <person name="Guy L."/>
            <person name="Ettema T.J."/>
        </authorList>
    </citation>
    <scope>NUCLEOTIDE SEQUENCE</scope>
</reference>
<proteinExistence type="predicted"/>
<name>A0A0F9IFA8_9ZZZZ</name>
<accession>A0A0F9IFA8</accession>
<protein>
    <submittedName>
        <fullName evidence="1">Uncharacterized protein</fullName>
    </submittedName>
</protein>
<comment type="caution">
    <text evidence="1">The sequence shown here is derived from an EMBL/GenBank/DDBJ whole genome shotgun (WGS) entry which is preliminary data.</text>
</comment>
<dbReference type="AlphaFoldDB" id="A0A0F9IFA8"/>
<gene>
    <name evidence="1" type="ORF">LCGC14_1587660</name>
</gene>